<evidence type="ECO:0000256" key="2">
    <source>
        <dbReference type="ARBA" id="ARBA00023002"/>
    </source>
</evidence>
<dbReference type="PANTHER" id="PTHR43669">
    <property type="entry name" value="5-KETO-D-GLUCONATE 5-REDUCTASE"/>
    <property type="match status" value="1"/>
</dbReference>
<dbReference type="NCBIfam" id="NF005559">
    <property type="entry name" value="PRK07231.1"/>
    <property type="match status" value="1"/>
</dbReference>
<gene>
    <name evidence="4" type="ORF">PZE19_31905</name>
</gene>
<comment type="caution">
    <text evidence="4">The sequence shown here is derived from an EMBL/GenBank/DDBJ whole genome shotgun (WGS) entry which is preliminary data.</text>
</comment>
<dbReference type="PRINTS" id="PR00080">
    <property type="entry name" value="SDRFAMILY"/>
</dbReference>
<dbReference type="PROSITE" id="PS00061">
    <property type="entry name" value="ADH_SHORT"/>
    <property type="match status" value="1"/>
</dbReference>
<dbReference type="GO" id="GO:0047936">
    <property type="term" value="F:glucose 1-dehydrogenase [NAD(P)+] activity"/>
    <property type="evidence" value="ECO:0007669"/>
    <property type="project" value="UniProtKB-EC"/>
</dbReference>
<organism evidence="4 5">
    <name type="scientific">Paludisphaera mucosa</name>
    <dbReference type="NCBI Taxonomy" id="3030827"/>
    <lineage>
        <taxon>Bacteria</taxon>
        <taxon>Pseudomonadati</taxon>
        <taxon>Planctomycetota</taxon>
        <taxon>Planctomycetia</taxon>
        <taxon>Isosphaerales</taxon>
        <taxon>Isosphaeraceae</taxon>
        <taxon>Paludisphaera</taxon>
    </lineage>
</organism>
<evidence type="ECO:0000313" key="4">
    <source>
        <dbReference type="EMBL" id="MDG3008397.1"/>
    </source>
</evidence>
<accession>A0ABT6FLD7</accession>
<name>A0ABT6FLD7_9BACT</name>
<evidence type="ECO:0000259" key="3">
    <source>
        <dbReference type="SMART" id="SM00822"/>
    </source>
</evidence>
<dbReference type="PANTHER" id="PTHR43669:SF3">
    <property type="entry name" value="ALCOHOL DEHYDROGENASE, PUTATIVE (AFU_ORTHOLOGUE AFUA_3G03445)-RELATED"/>
    <property type="match status" value="1"/>
</dbReference>
<dbReference type="RefSeq" id="WP_277864719.1">
    <property type="nucleotide sequence ID" value="NZ_JARRAG010000006.1"/>
</dbReference>
<feature type="domain" description="Ketoreductase" evidence="3">
    <location>
        <begin position="6"/>
        <end position="180"/>
    </location>
</feature>
<dbReference type="SUPFAM" id="SSF51735">
    <property type="entry name" value="NAD(P)-binding Rossmann-fold domains"/>
    <property type="match status" value="1"/>
</dbReference>
<dbReference type="CDD" id="cd05233">
    <property type="entry name" value="SDR_c"/>
    <property type="match status" value="1"/>
</dbReference>
<protein>
    <submittedName>
        <fullName evidence="4">Glucose 1-dehydrogenase</fullName>
        <ecNumber evidence="4">1.1.1.47</ecNumber>
    </submittedName>
</protein>
<comment type="similarity">
    <text evidence="1">Belongs to the short-chain dehydrogenases/reductases (SDR) family.</text>
</comment>
<keyword evidence="5" id="KW-1185">Reference proteome</keyword>
<sequence>MRLEGKTAFITGGNSGIGLAAARTFVAEGARVAITGRNRETLEAAKAELGDRLLAIRADSKDVASIDEAVTRAVRAFGKLDVVFANAGIAAVTPVGGTTLAEFEDVVRTDLTGVFFTVQSAAPHLNEKASIILTGSVHAVLGTAGWAAYAGSKGAVRSMTRVLASEFAPRGIRVNQLTPGATRSPIWNAFAPDAGAMEALERELIATIPLGRMGEAEEIAKAALFLASDDSSFITAAEIVVDGGATGAPRGRVEIPPAPTGGLRLRQG</sequence>
<keyword evidence="2 4" id="KW-0560">Oxidoreductase</keyword>
<dbReference type="InterPro" id="IPR002347">
    <property type="entry name" value="SDR_fam"/>
</dbReference>
<dbReference type="Proteomes" id="UP001216907">
    <property type="component" value="Unassembled WGS sequence"/>
</dbReference>
<dbReference type="InterPro" id="IPR020904">
    <property type="entry name" value="Sc_DH/Rdtase_CS"/>
</dbReference>
<dbReference type="SMART" id="SM00822">
    <property type="entry name" value="PKS_KR"/>
    <property type="match status" value="1"/>
</dbReference>
<evidence type="ECO:0000313" key="5">
    <source>
        <dbReference type="Proteomes" id="UP001216907"/>
    </source>
</evidence>
<dbReference type="InterPro" id="IPR057326">
    <property type="entry name" value="KR_dom"/>
</dbReference>
<dbReference type="Pfam" id="PF13561">
    <property type="entry name" value="adh_short_C2"/>
    <property type="match status" value="1"/>
</dbReference>
<dbReference type="InterPro" id="IPR036291">
    <property type="entry name" value="NAD(P)-bd_dom_sf"/>
</dbReference>
<dbReference type="EC" id="1.1.1.47" evidence="4"/>
<dbReference type="PRINTS" id="PR00081">
    <property type="entry name" value="GDHRDH"/>
</dbReference>
<evidence type="ECO:0000256" key="1">
    <source>
        <dbReference type="ARBA" id="ARBA00006484"/>
    </source>
</evidence>
<reference evidence="4 5" key="1">
    <citation type="submission" date="2023-03" db="EMBL/GenBank/DDBJ databases">
        <title>Paludisphaera mucosa sp. nov. a novel planctomycete from northern fen.</title>
        <authorList>
            <person name="Ivanova A."/>
        </authorList>
    </citation>
    <scope>NUCLEOTIDE SEQUENCE [LARGE SCALE GENOMIC DNA]</scope>
    <source>
        <strain evidence="4 5">Pla2</strain>
    </source>
</reference>
<dbReference type="EMBL" id="JARRAG010000006">
    <property type="protein sequence ID" value="MDG3008397.1"/>
    <property type="molecule type" value="Genomic_DNA"/>
</dbReference>
<dbReference type="Gene3D" id="3.40.50.720">
    <property type="entry name" value="NAD(P)-binding Rossmann-like Domain"/>
    <property type="match status" value="1"/>
</dbReference>
<proteinExistence type="inferred from homology"/>